<organism evidence="1 2">
    <name type="scientific">Rubrimonas cliftonensis</name>
    <dbReference type="NCBI Taxonomy" id="89524"/>
    <lineage>
        <taxon>Bacteria</taxon>
        <taxon>Pseudomonadati</taxon>
        <taxon>Pseudomonadota</taxon>
        <taxon>Alphaproteobacteria</taxon>
        <taxon>Rhodobacterales</taxon>
        <taxon>Paracoccaceae</taxon>
        <taxon>Rubrimonas</taxon>
    </lineage>
</organism>
<keyword evidence="2" id="KW-1185">Reference proteome</keyword>
<name>A0A1H4FGW8_9RHOB</name>
<protein>
    <submittedName>
        <fullName evidence="1">Uncharacterized protein</fullName>
    </submittedName>
</protein>
<gene>
    <name evidence="1" type="ORF">SAMN05444370_1229</name>
</gene>
<accession>A0A1H4FGW8</accession>
<dbReference type="AlphaFoldDB" id="A0A1H4FGW8"/>
<sequence length="445" mass="46266">MIPSTFPAPDRAEALAAALSFAAMPAAERTAAARAVRTLSAALAAPGAEPTVAALEAALDGADLALRARVGADWPHVAAGVRRALRAWEDPARQAFARRALAGAGPTLADARAAAEATMPPDSARRTLHAIDRFCAAQATTPDQLPATAPALEPMLLRATCETFGVETLKSLRNSVGRVRAAARLVGGARPRSSAAALKALPPVWSAALDAALAPLPKHAASERAILRRLALAAVREGLDPTTLDADFVRRFWAETQSAHAPSYGEKLRAAAAAWNAHAAGGAAAPVTPPAGRPVRVATLDWNEVPAAIRVDFDALVAAAAPTPSTDWAALVGVSDDDLALGLGQLAPAPSAAFPAVQAGTVGNWRDYVKRAWQAAQAGAARDAVRLDELLTPQVFAGVVRLVRAARRQRREDAGERFDPQTKGRREHSVLEGLVSIATRRGVAP</sequence>
<dbReference type="STRING" id="89524.SAMN05444370_1229"/>
<evidence type="ECO:0000313" key="2">
    <source>
        <dbReference type="Proteomes" id="UP000198703"/>
    </source>
</evidence>
<dbReference type="RefSeq" id="WP_093255955.1">
    <property type="nucleotide sequence ID" value="NZ_FNQM01000022.1"/>
</dbReference>
<proteinExistence type="predicted"/>
<dbReference type="Proteomes" id="UP000198703">
    <property type="component" value="Unassembled WGS sequence"/>
</dbReference>
<evidence type="ECO:0000313" key="1">
    <source>
        <dbReference type="EMBL" id="SEA96287.1"/>
    </source>
</evidence>
<reference evidence="1 2" key="1">
    <citation type="submission" date="2016-10" db="EMBL/GenBank/DDBJ databases">
        <authorList>
            <person name="de Groot N.N."/>
        </authorList>
    </citation>
    <scope>NUCLEOTIDE SEQUENCE [LARGE SCALE GENOMIC DNA]</scope>
    <source>
        <strain evidence="1 2">DSM 15345</strain>
    </source>
</reference>
<dbReference type="EMBL" id="FNQM01000022">
    <property type="protein sequence ID" value="SEA96287.1"/>
    <property type="molecule type" value="Genomic_DNA"/>
</dbReference>